<dbReference type="GO" id="GO:0005576">
    <property type="term" value="C:extracellular region"/>
    <property type="evidence" value="ECO:0007669"/>
    <property type="project" value="UniProtKB-SubCell"/>
</dbReference>
<dbReference type="Proteomes" id="UP000298652">
    <property type="component" value="Chromosome 1"/>
</dbReference>
<dbReference type="InterPro" id="IPR010851">
    <property type="entry name" value="DEFL"/>
</dbReference>
<feature type="chain" id="PRO_5020869515" description="Knottin scorpion toxin-like domain-containing protein" evidence="8">
    <location>
        <begin position="22"/>
        <end position="88"/>
    </location>
</feature>
<evidence type="ECO:0000313" key="9">
    <source>
        <dbReference type="EMBL" id="TKW41847.1"/>
    </source>
</evidence>
<keyword evidence="4" id="KW-0929">Antimicrobial</keyword>
<evidence type="ECO:0000256" key="6">
    <source>
        <dbReference type="ARBA" id="ARBA00022729"/>
    </source>
</evidence>
<keyword evidence="6 8" id="KW-0732">Signal</keyword>
<dbReference type="GO" id="GO:0050832">
    <property type="term" value="P:defense response to fungus"/>
    <property type="evidence" value="ECO:0007669"/>
    <property type="project" value="UniProtKB-KW"/>
</dbReference>
<dbReference type="AlphaFoldDB" id="A0A4U6WRX4"/>
<evidence type="ECO:0008006" key="11">
    <source>
        <dbReference type="Google" id="ProtNLM"/>
    </source>
</evidence>
<sequence length="88" mass="9478">MRISPLLLAAIALLLVSSGTTVKVSVGCTQPQSVILYPGKPCNPQVCKTNCAEQYNDGIGTCMKPDGCDCEYCQGRDIPTPLTRNWTE</sequence>
<dbReference type="PANTHER" id="PTHR34783">
    <property type="entry name" value="DEFENSIN-LIKE PROTEIN 144-RELATED"/>
    <property type="match status" value="1"/>
</dbReference>
<organism evidence="9 10">
    <name type="scientific">Setaria viridis</name>
    <name type="common">Green bristlegrass</name>
    <name type="synonym">Setaria italica subsp. viridis</name>
    <dbReference type="NCBI Taxonomy" id="4556"/>
    <lineage>
        <taxon>Eukaryota</taxon>
        <taxon>Viridiplantae</taxon>
        <taxon>Streptophyta</taxon>
        <taxon>Embryophyta</taxon>
        <taxon>Tracheophyta</taxon>
        <taxon>Spermatophyta</taxon>
        <taxon>Magnoliopsida</taxon>
        <taxon>Liliopsida</taxon>
        <taxon>Poales</taxon>
        <taxon>Poaceae</taxon>
        <taxon>PACMAD clade</taxon>
        <taxon>Panicoideae</taxon>
        <taxon>Panicodae</taxon>
        <taxon>Paniceae</taxon>
        <taxon>Cenchrinae</taxon>
        <taxon>Setaria</taxon>
    </lineage>
</organism>
<dbReference type="OMA" id="VCKTNCA"/>
<evidence type="ECO:0000256" key="8">
    <source>
        <dbReference type="SAM" id="SignalP"/>
    </source>
</evidence>
<evidence type="ECO:0000256" key="4">
    <source>
        <dbReference type="ARBA" id="ARBA00022529"/>
    </source>
</evidence>
<gene>
    <name evidence="9" type="ORF">SEVIR_1G344400v2</name>
</gene>
<evidence type="ECO:0000256" key="1">
    <source>
        <dbReference type="ARBA" id="ARBA00004613"/>
    </source>
</evidence>
<comment type="subcellular location">
    <subcellularLocation>
        <location evidence="1">Secreted</location>
    </subcellularLocation>
</comment>
<keyword evidence="10" id="KW-1185">Reference proteome</keyword>
<dbReference type="PANTHER" id="PTHR34783:SF1">
    <property type="entry name" value="DEFENSIN-LIKE PROTEIN 144-RELATED"/>
    <property type="match status" value="1"/>
</dbReference>
<feature type="signal peptide" evidence="8">
    <location>
        <begin position="1"/>
        <end position="21"/>
    </location>
</feature>
<keyword evidence="5" id="KW-0295">Fungicide</keyword>
<keyword evidence="3" id="KW-0964">Secreted</keyword>
<dbReference type="GO" id="GO:0031640">
    <property type="term" value="P:killing of cells of another organism"/>
    <property type="evidence" value="ECO:0007669"/>
    <property type="project" value="UniProtKB-KW"/>
</dbReference>
<evidence type="ECO:0000256" key="7">
    <source>
        <dbReference type="ARBA" id="ARBA00022821"/>
    </source>
</evidence>
<keyword evidence="7" id="KW-0611">Plant defense</keyword>
<accession>A0A4U6WRX4</accession>
<evidence type="ECO:0000256" key="5">
    <source>
        <dbReference type="ARBA" id="ARBA00022577"/>
    </source>
</evidence>
<protein>
    <recommendedName>
        <fullName evidence="11">Knottin scorpion toxin-like domain-containing protein</fullName>
    </recommendedName>
</protein>
<comment type="similarity">
    <text evidence="2">Belongs to the DEFL family.</text>
</comment>
<evidence type="ECO:0000256" key="2">
    <source>
        <dbReference type="ARBA" id="ARBA00006722"/>
    </source>
</evidence>
<evidence type="ECO:0000313" key="10">
    <source>
        <dbReference type="Proteomes" id="UP000298652"/>
    </source>
</evidence>
<dbReference type="Gramene" id="TKW41847">
    <property type="protein sequence ID" value="TKW41847"/>
    <property type="gene ID" value="SEVIR_1G344400v2"/>
</dbReference>
<name>A0A4U6WRX4_SETVI</name>
<reference evidence="9" key="1">
    <citation type="submission" date="2019-03" db="EMBL/GenBank/DDBJ databases">
        <title>WGS assembly of Setaria viridis.</title>
        <authorList>
            <person name="Huang P."/>
            <person name="Jenkins J."/>
            <person name="Grimwood J."/>
            <person name="Barry K."/>
            <person name="Healey A."/>
            <person name="Mamidi S."/>
            <person name="Sreedasyam A."/>
            <person name="Shu S."/>
            <person name="Feldman M."/>
            <person name="Wu J."/>
            <person name="Yu Y."/>
            <person name="Chen C."/>
            <person name="Johnson J."/>
            <person name="Rokhsar D."/>
            <person name="Baxter I."/>
            <person name="Schmutz J."/>
            <person name="Brutnell T."/>
            <person name="Kellogg E."/>
        </authorList>
    </citation>
    <scope>NUCLEOTIDE SEQUENCE [LARGE SCALE GENOMIC DNA]</scope>
</reference>
<evidence type="ECO:0000256" key="3">
    <source>
        <dbReference type="ARBA" id="ARBA00022525"/>
    </source>
</evidence>
<dbReference type="EMBL" id="CM016552">
    <property type="protein sequence ID" value="TKW41847.1"/>
    <property type="molecule type" value="Genomic_DNA"/>
</dbReference>
<proteinExistence type="inferred from homology"/>